<name>A0A192H3W7_9LACO</name>
<dbReference type="Proteomes" id="UP000078582">
    <property type="component" value="Chromosome"/>
</dbReference>
<dbReference type="STRING" id="375175.AYR53_03490"/>
<gene>
    <name evidence="1" type="ORF">AYR53_03490</name>
</gene>
<dbReference type="PANTHER" id="PTHR37806">
    <property type="entry name" value="LMO0724 PROTEIN"/>
    <property type="match status" value="1"/>
</dbReference>
<organism evidence="1 2">
    <name type="scientific">Loigolactobacillus backii</name>
    <dbReference type="NCBI Taxonomy" id="375175"/>
    <lineage>
        <taxon>Bacteria</taxon>
        <taxon>Bacillati</taxon>
        <taxon>Bacillota</taxon>
        <taxon>Bacilli</taxon>
        <taxon>Lactobacillales</taxon>
        <taxon>Lactobacillaceae</taxon>
        <taxon>Loigolactobacillus</taxon>
    </lineage>
</organism>
<dbReference type="PIRSF" id="PIRSF032442">
    <property type="entry name" value="UCP032442"/>
    <property type="match status" value="1"/>
</dbReference>
<dbReference type="KEGG" id="lbt:AYR52_09805"/>
<accession>A0A192H3W7</accession>
<sequence length="175" mass="19502">MSDAQQTAKTKAGATQVQLKAPALDQFPELPTGCEITAVAMLMQYKKVNISPSEIAQEIPYTDDPNTGFWGNPYDDTGYTMYPPAWQSFFESKVGHFKNLSGASIKTLKQTLHSGKPVVAWLYLHDFPAHAILLTGYDQNDFYYNDPFDGSGNNKIKTKTFWKLAATQNNAAMTY</sequence>
<evidence type="ECO:0000313" key="1">
    <source>
        <dbReference type="EMBL" id="ANK63514.1"/>
    </source>
</evidence>
<proteinExistence type="predicted"/>
<reference evidence="1 2" key="1">
    <citation type="submission" date="2016-03" db="EMBL/GenBank/DDBJ databases">
        <title>Pediococcus and Lactobacillus from brewery environment - whole genome sequencing and assembly.</title>
        <authorList>
            <person name="Behr J."/>
            <person name="Geissler A.J."/>
            <person name="Vogel R.F."/>
        </authorList>
    </citation>
    <scope>NUCLEOTIDE SEQUENCE [LARGE SCALE GENOMIC DNA]</scope>
    <source>
        <strain evidence="1 2">TMW 1.1989</strain>
    </source>
</reference>
<dbReference type="PANTHER" id="PTHR37806:SF1">
    <property type="entry name" value="PEPTIDASE C39-LIKE DOMAIN-CONTAINING PROTEIN"/>
    <property type="match status" value="1"/>
</dbReference>
<dbReference type="Pfam" id="PF13529">
    <property type="entry name" value="Peptidase_C39_2"/>
    <property type="match status" value="1"/>
</dbReference>
<dbReference type="Gene3D" id="3.90.70.10">
    <property type="entry name" value="Cysteine proteinases"/>
    <property type="match status" value="1"/>
</dbReference>
<dbReference type="InterPro" id="IPR039564">
    <property type="entry name" value="Peptidase_C39-like"/>
</dbReference>
<dbReference type="SUPFAM" id="SSF54001">
    <property type="entry name" value="Cysteine proteinases"/>
    <property type="match status" value="1"/>
</dbReference>
<dbReference type="InterPro" id="IPR038765">
    <property type="entry name" value="Papain-like_cys_pep_sf"/>
</dbReference>
<keyword evidence="2" id="KW-1185">Reference proteome</keyword>
<dbReference type="InterPro" id="IPR016997">
    <property type="entry name" value="UCP032442"/>
</dbReference>
<protein>
    <submittedName>
        <fullName evidence="1">Uncharacterized protein</fullName>
    </submittedName>
</protein>
<dbReference type="EMBL" id="CP014873">
    <property type="protein sequence ID" value="ANK63514.1"/>
    <property type="molecule type" value="Genomic_DNA"/>
</dbReference>
<dbReference type="AlphaFoldDB" id="A0A192H3W7"/>
<evidence type="ECO:0000313" key="2">
    <source>
        <dbReference type="Proteomes" id="UP000078582"/>
    </source>
</evidence>